<organism evidence="1 2">
    <name type="scientific">Starmerella bacillaris</name>
    <name type="common">Yeast</name>
    <name type="synonym">Candida zemplinina</name>
    <dbReference type="NCBI Taxonomy" id="1247836"/>
    <lineage>
        <taxon>Eukaryota</taxon>
        <taxon>Fungi</taxon>
        <taxon>Dikarya</taxon>
        <taxon>Ascomycota</taxon>
        <taxon>Saccharomycotina</taxon>
        <taxon>Dipodascomycetes</taxon>
        <taxon>Dipodascales</taxon>
        <taxon>Trichomonascaceae</taxon>
        <taxon>Starmerella</taxon>
    </lineage>
</organism>
<protein>
    <submittedName>
        <fullName evidence="1">Uncharacterized protein</fullName>
    </submittedName>
</protein>
<accession>A0AAV5RIA5</accession>
<name>A0AAV5RIA5_STABA</name>
<sequence length="254" mass="29281">MKVPEHVRKVFDSYPVATLPPYLKHPSNDENTLYVYSMQKSTGLPLDPHCLMMFSFLKLAGIPFKTEIAPPQLSKELSLPLYCASEFRTTIFDHLVKHYWSDVVSNAQFAVYKALLDTWVNDAWYATIIEERKKDAMDIVYGDEVMKTSPTLVAAIFRREMYTAFSQNYDKTRRRHGDNYVYDSKNPKNIVRVTNAFTSLSNQITEGDEKLSVLDVAVFGYIYPILTLLQGTELHEQVPEVLKLHCDRVLLQIK</sequence>
<evidence type="ECO:0000313" key="2">
    <source>
        <dbReference type="Proteomes" id="UP001362899"/>
    </source>
</evidence>
<dbReference type="GO" id="GO:0005737">
    <property type="term" value="C:cytoplasm"/>
    <property type="evidence" value="ECO:0007669"/>
    <property type="project" value="TreeGrafter"/>
</dbReference>
<dbReference type="AlphaFoldDB" id="A0AAV5RIA5"/>
<dbReference type="PANTHER" id="PTHR12289">
    <property type="entry name" value="METAXIN RELATED"/>
    <property type="match status" value="1"/>
</dbReference>
<dbReference type="EMBL" id="BTGC01000005">
    <property type="protein sequence ID" value="GMM51309.1"/>
    <property type="molecule type" value="Genomic_DNA"/>
</dbReference>
<comment type="caution">
    <text evidence="1">The sequence shown here is derived from an EMBL/GenBank/DDBJ whole genome shotgun (WGS) entry which is preliminary data.</text>
</comment>
<dbReference type="PANTHER" id="PTHR12289:SF41">
    <property type="entry name" value="FAILED AXON CONNECTIONS-RELATED"/>
    <property type="match status" value="1"/>
</dbReference>
<gene>
    <name evidence="1" type="ORF">DASB73_022670</name>
</gene>
<dbReference type="Proteomes" id="UP001362899">
    <property type="component" value="Unassembled WGS sequence"/>
</dbReference>
<dbReference type="InterPro" id="IPR050931">
    <property type="entry name" value="Mito_Protein_Transport_Metaxin"/>
</dbReference>
<evidence type="ECO:0000313" key="1">
    <source>
        <dbReference type="EMBL" id="GMM51309.1"/>
    </source>
</evidence>
<proteinExistence type="predicted"/>
<keyword evidence="2" id="KW-1185">Reference proteome</keyword>
<reference evidence="1 2" key="1">
    <citation type="journal article" date="2023" name="Elife">
        <title>Identification of key yeast species and microbe-microbe interactions impacting larval growth of Drosophila in the wild.</title>
        <authorList>
            <person name="Mure A."/>
            <person name="Sugiura Y."/>
            <person name="Maeda R."/>
            <person name="Honda K."/>
            <person name="Sakurai N."/>
            <person name="Takahashi Y."/>
            <person name="Watada M."/>
            <person name="Katoh T."/>
            <person name="Gotoh A."/>
            <person name="Gotoh Y."/>
            <person name="Taniguchi I."/>
            <person name="Nakamura K."/>
            <person name="Hayashi T."/>
            <person name="Katayama T."/>
            <person name="Uemura T."/>
            <person name="Hattori Y."/>
        </authorList>
    </citation>
    <scope>NUCLEOTIDE SEQUENCE [LARGE SCALE GENOMIC DNA]</scope>
    <source>
        <strain evidence="1 2">SB-73</strain>
    </source>
</reference>